<dbReference type="EMBL" id="ADZU01000028">
    <property type="protein sequence ID" value="EFS92073.1"/>
    <property type="molecule type" value="Genomic_DNA"/>
</dbReference>
<evidence type="ECO:0000256" key="2">
    <source>
        <dbReference type="ARBA" id="ARBA00022806"/>
    </source>
</evidence>
<evidence type="ECO:0000256" key="1">
    <source>
        <dbReference type="ARBA" id="ARBA00022801"/>
    </source>
</evidence>
<sequence length="276" mass="30240">MLDQSWLAVARTSRVTNGALIRAAAPLSESAALDSGATMLTNDTTVTWDGREVRGRRVSRLGAIELSSTPVRPDPVQARHAVLDAVQSRGLDAVGWTKNGEALRRRLALAHRILGDPWPDVSEEALLARAEEWLDFDALAAGRGSDATSGLRGLLGWQESARFDEVDPETITVPSGSRIRVDYPEPDSDTFPVLAVKLQECFGWTDGPTVCDGQVRVVLHLLSPARRPLAVTDDLASFWANVYPTVRAENRGRYSKHPWPEDPMTAIPTKRTNRSL</sequence>
<evidence type="ECO:0000259" key="4">
    <source>
        <dbReference type="Pfam" id="PF08482"/>
    </source>
</evidence>
<comment type="caution">
    <text evidence="5">The sequence shown here is derived from an EMBL/GenBank/DDBJ whole genome shotgun (WGS) entry which is preliminary data.</text>
</comment>
<keyword evidence="2 5" id="KW-0067">ATP-binding</keyword>
<keyword evidence="6" id="KW-1185">Reference proteome</keyword>
<name>A0ABN0C4P5_9ACTN</name>
<keyword evidence="2 5" id="KW-0547">Nucleotide-binding</keyword>
<evidence type="ECO:0000313" key="6">
    <source>
        <dbReference type="Proteomes" id="UP000003179"/>
    </source>
</evidence>
<feature type="domain" description="ATP-dependent RNA helicase HrpB C-terminal" evidence="4">
    <location>
        <begin position="144"/>
        <end position="263"/>
    </location>
</feature>
<dbReference type="Pfam" id="PF08482">
    <property type="entry name" value="HrpB_C"/>
    <property type="match status" value="1"/>
</dbReference>
<dbReference type="PANTHER" id="PTHR43519:SF1">
    <property type="entry name" value="ATP-DEPENDENT RNA HELICASE HRPB"/>
    <property type="match status" value="1"/>
</dbReference>
<protein>
    <submittedName>
        <fullName evidence="5">ATP-dependent helicase C-terminal domain protein</fullName>
    </submittedName>
</protein>
<reference evidence="5" key="1">
    <citation type="submission" date="2010-08" db="EMBL/GenBank/DDBJ databases">
        <authorList>
            <person name="Weinstock G."/>
            <person name="Sodergren E."/>
            <person name="Clifton S."/>
            <person name="Fulton L."/>
            <person name="Fulton B."/>
            <person name="Courtney L."/>
            <person name="Fronick C."/>
            <person name="Harrison M."/>
            <person name="Strong C."/>
            <person name="Farmer C."/>
            <person name="Delahaunty K."/>
            <person name="Markovic C."/>
            <person name="Hall O."/>
            <person name="Minx P."/>
            <person name="Tomlinson C."/>
            <person name="Mitreva M."/>
            <person name="Hou S."/>
            <person name="Chen J."/>
            <person name="Wollam A."/>
            <person name="Pepin K.H."/>
            <person name="Johnson M."/>
            <person name="Bhonagiri V."/>
            <person name="Zhang X."/>
            <person name="Suruliraj S."/>
            <person name="Warren W."/>
            <person name="Chinwalla A."/>
            <person name="Mardis E.R."/>
            <person name="Wilson R.K."/>
        </authorList>
    </citation>
    <scope>NUCLEOTIDE SEQUENCE [LARGE SCALE GENOMIC DNA]</scope>
    <source>
        <strain evidence="5">HL044PA1</strain>
    </source>
</reference>
<dbReference type="GO" id="GO:0004386">
    <property type="term" value="F:helicase activity"/>
    <property type="evidence" value="ECO:0007669"/>
    <property type="project" value="UniProtKB-KW"/>
</dbReference>
<evidence type="ECO:0000313" key="5">
    <source>
        <dbReference type="EMBL" id="EFS92073.1"/>
    </source>
</evidence>
<keyword evidence="2 5" id="KW-0347">Helicase</keyword>
<gene>
    <name evidence="5" type="ORF">HMPREF9607_01701</name>
</gene>
<dbReference type="PANTHER" id="PTHR43519">
    <property type="entry name" value="ATP-DEPENDENT RNA HELICASE HRPB"/>
    <property type="match status" value="1"/>
</dbReference>
<dbReference type="Proteomes" id="UP000003179">
    <property type="component" value="Unassembled WGS sequence"/>
</dbReference>
<keyword evidence="1" id="KW-0378">Hydrolase</keyword>
<organism evidence="5 6">
    <name type="scientific">Cutibacterium modestum HL044PA1</name>
    <dbReference type="NCBI Taxonomy" id="765109"/>
    <lineage>
        <taxon>Bacteria</taxon>
        <taxon>Bacillati</taxon>
        <taxon>Actinomycetota</taxon>
        <taxon>Actinomycetes</taxon>
        <taxon>Propionibacteriales</taxon>
        <taxon>Propionibacteriaceae</taxon>
        <taxon>Cutibacterium</taxon>
        <taxon>Cutibacterium modestum</taxon>
    </lineage>
</organism>
<dbReference type="InterPro" id="IPR013689">
    <property type="entry name" value="RNA_helicase_ATP-dep_HrpB_C"/>
</dbReference>
<proteinExistence type="predicted"/>
<accession>A0ABN0C4P5</accession>
<evidence type="ECO:0000256" key="3">
    <source>
        <dbReference type="SAM" id="MobiDB-lite"/>
    </source>
</evidence>
<feature type="region of interest" description="Disordered" evidence="3">
    <location>
        <begin position="252"/>
        <end position="276"/>
    </location>
</feature>